<keyword evidence="4" id="KW-1185">Reference proteome</keyword>
<feature type="compositionally biased region" description="Basic and acidic residues" evidence="1">
    <location>
        <begin position="1"/>
        <end position="11"/>
    </location>
</feature>
<dbReference type="PROSITE" id="PS51906">
    <property type="entry name" value="ZF_UBZ2"/>
    <property type="match status" value="1"/>
</dbReference>
<dbReference type="PANTHER" id="PTHR37862:SF1">
    <property type="entry name" value="FANCONI ANEMIA CORE COMPLEX-ASSOCIATED PROTEIN 20"/>
    <property type="match status" value="1"/>
</dbReference>
<accession>A0AA35KT87</accession>
<dbReference type="GO" id="GO:0043130">
    <property type="term" value="F:ubiquitin binding"/>
    <property type="evidence" value="ECO:0007669"/>
    <property type="project" value="InterPro"/>
</dbReference>
<dbReference type="Proteomes" id="UP001178461">
    <property type="component" value="Chromosome 8"/>
</dbReference>
<dbReference type="AlphaFoldDB" id="A0AA35KT87"/>
<dbReference type="InterPro" id="IPR031491">
    <property type="entry name" value="FANCA_interact"/>
</dbReference>
<reference evidence="3" key="1">
    <citation type="submission" date="2022-12" db="EMBL/GenBank/DDBJ databases">
        <authorList>
            <person name="Alioto T."/>
            <person name="Alioto T."/>
            <person name="Gomez Garrido J."/>
        </authorList>
    </citation>
    <scope>NUCLEOTIDE SEQUENCE</scope>
</reference>
<dbReference type="InterPro" id="IPR031490">
    <property type="entry name" value="UBZ2_FAAP20"/>
</dbReference>
<feature type="domain" description="UBZ2-type" evidence="2">
    <location>
        <begin position="294"/>
        <end position="330"/>
    </location>
</feature>
<dbReference type="GO" id="GO:0043240">
    <property type="term" value="C:Fanconi anaemia nuclear complex"/>
    <property type="evidence" value="ECO:0007669"/>
    <property type="project" value="TreeGrafter"/>
</dbReference>
<dbReference type="Pfam" id="PF15750">
    <property type="entry name" value="UBZ_FAAP20"/>
    <property type="match status" value="1"/>
</dbReference>
<organism evidence="3 4">
    <name type="scientific">Podarcis lilfordi</name>
    <name type="common">Lilford's wall lizard</name>
    <dbReference type="NCBI Taxonomy" id="74358"/>
    <lineage>
        <taxon>Eukaryota</taxon>
        <taxon>Metazoa</taxon>
        <taxon>Chordata</taxon>
        <taxon>Craniata</taxon>
        <taxon>Vertebrata</taxon>
        <taxon>Euteleostomi</taxon>
        <taxon>Lepidosauria</taxon>
        <taxon>Squamata</taxon>
        <taxon>Bifurcata</taxon>
        <taxon>Unidentata</taxon>
        <taxon>Episquamata</taxon>
        <taxon>Laterata</taxon>
        <taxon>Lacertibaenia</taxon>
        <taxon>Lacertidae</taxon>
        <taxon>Podarcis</taxon>
    </lineage>
</organism>
<gene>
    <name evidence="3" type="ORF">PODLI_1B005466</name>
</gene>
<feature type="region of interest" description="Disordered" evidence="1">
    <location>
        <begin position="1"/>
        <end position="51"/>
    </location>
</feature>
<dbReference type="PANTHER" id="PTHR37862">
    <property type="entry name" value="FANCONI ANEMIA CORE COMPLEX-ASSOCIATED PROTEIN 20"/>
    <property type="match status" value="1"/>
</dbReference>
<evidence type="ECO:0000313" key="4">
    <source>
        <dbReference type="Proteomes" id="UP001178461"/>
    </source>
</evidence>
<protein>
    <submittedName>
        <fullName evidence="3">Anemia core complex-associated 20 isoform X1</fullName>
    </submittedName>
</protein>
<evidence type="ECO:0000259" key="2">
    <source>
        <dbReference type="PROSITE" id="PS51906"/>
    </source>
</evidence>
<proteinExistence type="predicted"/>
<name>A0AA35KT87_9SAUR</name>
<dbReference type="EMBL" id="OX395133">
    <property type="protein sequence ID" value="CAI5782808.1"/>
    <property type="molecule type" value="Genomic_DNA"/>
</dbReference>
<dbReference type="Pfam" id="PF15751">
    <property type="entry name" value="FANCA_interact"/>
    <property type="match status" value="1"/>
</dbReference>
<dbReference type="InterPro" id="IPR052689">
    <property type="entry name" value="FA_core_complex_assoc"/>
</dbReference>
<evidence type="ECO:0000256" key="1">
    <source>
        <dbReference type="SAM" id="MobiDB-lite"/>
    </source>
</evidence>
<sequence length="330" mass="36942">MADEERAEHGGSSRGGKLSLKRKRRQPHQQQEEEEEAEGRPSAIPRRAPTFSSSSCWFEEQGLSGAEIAWMTLLKSVEPHLHRLSLEKVVNLPKFLTKSSQTTNPQPAPETFDIGMKQFQWTPFPRYHTNNSRSKKPPENQALSLIERGNDADGRFSVISPVPKQNPIPAGKYTAEETTTGHNNHLSPKLEGREMIEMCLHSTQQNSPGHSSTAAQSQPRVFVFEKLWKGATTQSEGKSRKEKKILSNDDKQSTLLCQPNNATSVLPVQESPALCLSVGNQEKTEDHREEILALSQCPMCQIHFTGKWSKLDIDGHLAKCLSESDVDVIW</sequence>
<evidence type="ECO:0000313" key="3">
    <source>
        <dbReference type="EMBL" id="CAI5782808.1"/>
    </source>
</evidence>